<evidence type="ECO:0000313" key="11">
    <source>
        <dbReference type="EMBL" id="OXA42748.1"/>
    </source>
</evidence>
<evidence type="ECO:0000256" key="8">
    <source>
        <dbReference type="RuleBase" id="RU000682"/>
    </source>
</evidence>
<protein>
    <submittedName>
        <fullName evidence="11">Homeobox protein invected</fullName>
    </submittedName>
</protein>
<evidence type="ECO:0000259" key="10">
    <source>
        <dbReference type="PROSITE" id="PS50071"/>
    </source>
</evidence>
<feature type="domain" description="Homeobox" evidence="10">
    <location>
        <begin position="112"/>
        <end position="172"/>
    </location>
</feature>
<evidence type="ECO:0000256" key="3">
    <source>
        <dbReference type="ARBA" id="ARBA00023125"/>
    </source>
</evidence>
<keyword evidence="5 7" id="KW-0539">Nucleus</keyword>
<dbReference type="GO" id="GO:0048598">
    <property type="term" value="P:embryonic morphogenesis"/>
    <property type="evidence" value="ECO:0007669"/>
    <property type="project" value="TreeGrafter"/>
</dbReference>
<feature type="region of interest" description="Disordered" evidence="9">
    <location>
        <begin position="180"/>
        <end position="199"/>
    </location>
</feature>
<dbReference type="GO" id="GO:0005634">
    <property type="term" value="C:nucleus"/>
    <property type="evidence" value="ECO:0007669"/>
    <property type="project" value="UniProtKB-SubCell"/>
</dbReference>
<evidence type="ECO:0000256" key="6">
    <source>
        <dbReference type="ARBA" id="ARBA00038425"/>
    </source>
</evidence>
<evidence type="ECO:0000256" key="7">
    <source>
        <dbReference type="PROSITE-ProRule" id="PRU00108"/>
    </source>
</evidence>
<sequence>MNGSDSGRNKCFDFSIENLLRVETGSRKVSQTFSHVGFIRTDYATLGGMDLRGSNSKTVESHRQNMVSSSPLSQEMTRHEEESPTLSWLNCTRFNPPKVTRSRKRPGVQERRPGRGPRIPFSPGQISLLEKTFSKSRYLSSDSIARLASALNLSNDRVKIWFQNRRARFKREVGSHSSVRDQLSPISRPSTSHTHWTTTTTRSANLINLLR</sequence>
<dbReference type="GO" id="GO:0000977">
    <property type="term" value="F:RNA polymerase II transcription regulatory region sequence-specific DNA binding"/>
    <property type="evidence" value="ECO:0007669"/>
    <property type="project" value="TreeGrafter"/>
</dbReference>
<proteinExistence type="inferred from homology"/>
<evidence type="ECO:0000256" key="9">
    <source>
        <dbReference type="SAM" id="MobiDB-lite"/>
    </source>
</evidence>
<dbReference type="OMA" id="STSHTHW"/>
<comment type="caution">
    <text evidence="11">The sequence shown here is derived from an EMBL/GenBank/DDBJ whole genome shotgun (WGS) entry which is preliminary data.</text>
</comment>
<dbReference type="InterPro" id="IPR050674">
    <property type="entry name" value="Msh_Homeobox_Regulators"/>
</dbReference>
<dbReference type="PROSITE" id="PS50071">
    <property type="entry name" value="HOMEOBOX_2"/>
    <property type="match status" value="1"/>
</dbReference>
<keyword evidence="2" id="KW-0217">Developmental protein</keyword>
<dbReference type="Proteomes" id="UP000198287">
    <property type="component" value="Unassembled WGS sequence"/>
</dbReference>
<feature type="compositionally biased region" description="Low complexity" evidence="9">
    <location>
        <begin position="190"/>
        <end position="199"/>
    </location>
</feature>
<dbReference type="PANTHER" id="PTHR24338">
    <property type="entry name" value="HOMEOBOX PROTEIN MSX"/>
    <property type="match status" value="1"/>
</dbReference>
<dbReference type="SUPFAM" id="SSF46689">
    <property type="entry name" value="Homeodomain-like"/>
    <property type="match status" value="1"/>
</dbReference>
<dbReference type="GO" id="GO:0000981">
    <property type="term" value="F:DNA-binding transcription factor activity, RNA polymerase II-specific"/>
    <property type="evidence" value="ECO:0007669"/>
    <property type="project" value="InterPro"/>
</dbReference>
<evidence type="ECO:0000256" key="5">
    <source>
        <dbReference type="ARBA" id="ARBA00023242"/>
    </source>
</evidence>
<gene>
    <name evidence="11" type="ORF">Fcan01_22564</name>
</gene>
<dbReference type="InterPro" id="IPR017970">
    <property type="entry name" value="Homeobox_CS"/>
</dbReference>
<evidence type="ECO:0000256" key="2">
    <source>
        <dbReference type="ARBA" id="ARBA00022473"/>
    </source>
</evidence>
<organism evidence="11 12">
    <name type="scientific">Folsomia candida</name>
    <name type="common">Springtail</name>
    <dbReference type="NCBI Taxonomy" id="158441"/>
    <lineage>
        <taxon>Eukaryota</taxon>
        <taxon>Metazoa</taxon>
        <taxon>Ecdysozoa</taxon>
        <taxon>Arthropoda</taxon>
        <taxon>Hexapoda</taxon>
        <taxon>Collembola</taxon>
        <taxon>Entomobryomorpha</taxon>
        <taxon>Isotomoidea</taxon>
        <taxon>Isotomidae</taxon>
        <taxon>Proisotominae</taxon>
        <taxon>Folsomia</taxon>
    </lineage>
</organism>
<dbReference type="PANTHER" id="PTHR24338:SF0">
    <property type="entry name" value="MUSCLE SEGMENTATION HOMEOBOX"/>
    <property type="match status" value="1"/>
</dbReference>
<evidence type="ECO:0000313" key="12">
    <source>
        <dbReference type="Proteomes" id="UP000198287"/>
    </source>
</evidence>
<keyword evidence="4 7" id="KW-0371">Homeobox</keyword>
<reference evidence="11 12" key="1">
    <citation type="submission" date="2015-12" db="EMBL/GenBank/DDBJ databases">
        <title>The genome of Folsomia candida.</title>
        <authorList>
            <person name="Faddeeva A."/>
            <person name="Derks M.F."/>
            <person name="Anvar Y."/>
            <person name="Smit S."/>
            <person name="Van Straalen N."/>
            <person name="Roelofs D."/>
        </authorList>
    </citation>
    <scope>NUCLEOTIDE SEQUENCE [LARGE SCALE GENOMIC DNA]</scope>
    <source>
        <strain evidence="11 12">VU population</strain>
        <tissue evidence="11">Whole body</tissue>
    </source>
</reference>
<comment type="similarity">
    <text evidence="6">Belongs to the Msh homeobox family.</text>
</comment>
<feature type="compositionally biased region" description="Polar residues" evidence="9">
    <location>
        <begin position="180"/>
        <end position="189"/>
    </location>
</feature>
<dbReference type="OrthoDB" id="1867783at2759"/>
<evidence type="ECO:0000256" key="1">
    <source>
        <dbReference type="ARBA" id="ARBA00004123"/>
    </source>
</evidence>
<keyword evidence="12" id="KW-1185">Reference proteome</keyword>
<dbReference type="PROSITE" id="PS00027">
    <property type="entry name" value="HOMEOBOX_1"/>
    <property type="match status" value="1"/>
</dbReference>
<feature type="region of interest" description="Disordered" evidence="9">
    <location>
        <begin position="97"/>
        <end position="123"/>
    </location>
</feature>
<name>A0A226DCT4_FOLCA</name>
<dbReference type="SMART" id="SM00389">
    <property type="entry name" value="HOX"/>
    <property type="match status" value="1"/>
</dbReference>
<dbReference type="InterPro" id="IPR001356">
    <property type="entry name" value="HD"/>
</dbReference>
<dbReference type="AlphaFoldDB" id="A0A226DCT4"/>
<dbReference type="EMBL" id="LNIX01000025">
    <property type="protein sequence ID" value="OXA42748.1"/>
    <property type="molecule type" value="Genomic_DNA"/>
</dbReference>
<dbReference type="CDD" id="cd00086">
    <property type="entry name" value="homeodomain"/>
    <property type="match status" value="1"/>
</dbReference>
<accession>A0A226DCT4</accession>
<dbReference type="InterPro" id="IPR009057">
    <property type="entry name" value="Homeodomain-like_sf"/>
</dbReference>
<evidence type="ECO:0000256" key="4">
    <source>
        <dbReference type="ARBA" id="ARBA00023155"/>
    </source>
</evidence>
<dbReference type="Pfam" id="PF00046">
    <property type="entry name" value="Homeodomain"/>
    <property type="match status" value="1"/>
</dbReference>
<dbReference type="Gene3D" id="1.10.10.60">
    <property type="entry name" value="Homeodomain-like"/>
    <property type="match status" value="1"/>
</dbReference>
<feature type="region of interest" description="Disordered" evidence="9">
    <location>
        <begin position="54"/>
        <end position="75"/>
    </location>
</feature>
<keyword evidence="3 7" id="KW-0238">DNA-binding</keyword>
<comment type="subcellular location">
    <subcellularLocation>
        <location evidence="1 7 8">Nucleus</location>
    </subcellularLocation>
</comment>
<feature type="DNA-binding region" description="Homeobox" evidence="7">
    <location>
        <begin position="114"/>
        <end position="173"/>
    </location>
</feature>